<keyword evidence="3" id="KW-1133">Transmembrane helix</keyword>
<keyword evidence="3" id="KW-0812">Transmembrane</keyword>
<comment type="catalytic activity">
    <reaction evidence="2">
        <text>2 GTP = 3',3'-c-di-GMP + 2 diphosphate</text>
        <dbReference type="Rhea" id="RHEA:24898"/>
        <dbReference type="ChEBI" id="CHEBI:33019"/>
        <dbReference type="ChEBI" id="CHEBI:37565"/>
        <dbReference type="ChEBI" id="CHEBI:58805"/>
        <dbReference type="EC" id="2.7.7.65"/>
    </reaction>
</comment>
<gene>
    <name evidence="5" type="ORF">IDSA_07315</name>
</gene>
<comment type="caution">
    <text evidence="5">The sequence shown here is derived from an EMBL/GenBank/DDBJ whole genome shotgun (WGS) entry which is preliminary data.</text>
</comment>
<proteinExistence type="predicted"/>
<dbReference type="EC" id="2.7.7.65" evidence="1"/>
<dbReference type="RefSeq" id="WP_034775399.1">
    <property type="nucleotide sequence ID" value="NZ_JPER01000003.1"/>
</dbReference>
<protein>
    <recommendedName>
        <fullName evidence="1">diguanylate cyclase</fullName>
        <ecNumber evidence="1">2.7.7.65</ecNumber>
    </recommendedName>
</protein>
<evidence type="ECO:0000256" key="2">
    <source>
        <dbReference type="ARBA" id="ARBA00034247"/>
    </source>
</evidence>
<evidence type="ECO:0000313" key="6">
    <source>
        <dbReference type="Proteomes" id="UP000054363"/>
    </source>
</evidence>
<sequence length="337" mass="37791">MNSLHMDKTSSEHSLWQQFRLNAMRLIYFGVGLVMVVMAAFYFTDQKFIGASALLLTGLAFLVAGYIYRDKLAPQWLNFLFICALGLLVSISMRQTGVLGVYWMYPVLAMVFFMFDKAIFVLVIMLIYALFAAVTYWFLPFDYAWRIALSMLVLIGVGAVFLILMARLQRNLDQATATDTLTGCYNRDHLADLLQQAITKAIRRKQPLSVMVLDLDSFQSVNDKYGYMFGDRVLQETVSRIRQTVGDKAIIVRSRGAEFTVLLAGTSLNEAAEIGSEVLNRIRHEPFSVKTMMTTVTASAGVAQHKPGQSWDEVLEAADAAMGKAKTQGRNRLKIAQ</sequence>
<dbReference type="CDD" id="cd01949">
    <property type="entry name" value="GGDEF"/>
    <property type="match status" value="1"/>
</dbReference>
<dbReference type="InterPro" id="IPR000160">
    <property type="entry name" value="GGDEF_dom"/>
</dbReference>
<organism evidence="5 6">
    <name type="scientific">Pseudidiomarina salinarum</name>
    <dbReference type="NCBI Taxonomy" id="435908"/>
    <lineage>
        <taxon>Bacteria</taxon>
        <taxon>Pseudomonadati</taxon>
        <taxon>Pseudomonadota</taxon>
        <taxon>Gammaproteobacteria</taxon>
        <taxon>Alteromonadales</taxon>
        <taxon>Idiomarinaceae</taxon>
        <taxon>Pseudidiomarina</taxon>
    </lineage>
</organism>
<dbReference type="InterPro" id="IPR050469">
    <property type="entry name" value="Diguanylate_Cyclase"/>
</dbReference>
<evidence type="ECO:0000259" key="4">
    <source>
        <dbReference type="PROSITE" id="PS50887"/>
    </source>
</evidence>
<dbReference type="InterPro" id="IPR043128">
    <property type="entry name" value="Rev_trsase/Diguanyl_cyclase"/>
</dbReference>
<feature type="transmembrane region" description="Helical" evidence="3">
    <location>
        <begin position="120"/>
        <end position="139"/>
    </location>
</feature>
<dbReference type="EMBL" id="JPER01000003">
    <property type="protein sequence ID" value="KFZ30878.1"/>
    <property type="molecule type" value="Genomic_DNA"/>
</dbReference>
<name>A0A094L7Y2_9GAMM</name>
<evidence type="ECO:0000256" key="3">
    <source>
        <dbReference type="SAM" id="Phobius"/>
    </source>
</evidence>
<dbReference type="InterPro" id="IPR029787">
    <property type="entry name" value="Nucleotide_cyclase"/>
</dbReference>
<feature type="domain" description="GGDEF" evidence="4">
    <location>
        <begin position="206"/>
        <end position="337"/>
    </location>
</feature>
<dbReference type="Proteomes" id="UP000054363">
    <property type="component" value="Unassembled WGS sequence"/>
</dbReference>
<dbReference type="PANTHER" id="PTHR45138:SF9">
    <property type="entry name" value="DIGUANYLATE CYCLASE DGCM-RELATED"/>
    <property type="match status" value="1"/>
</dbReference>
<dbReference type="STRING" id="435908.IDSA_07315"/>
<evidence type="ECO:0000256" key="1">
    <source>
        <dbReference type="ARBA" id="ARBA00012528"/>
    </source>
</evidence>
<dbReference type="eggNOG" id="COG3706">
    <property type="taxonomic scope" value="Bacteria"/>
</dbReference>
<dbReference type="Gene3D" id="3.30.70.270">
    <property type="match status" value="1"/>
</dbReference>
<dbReference type="AlphaFoldDB" id="A0A094L7Y2"/>
<feature type="transmembrane region" description="Helical" evidence="3">
    <location>
        <begin position="49"/>
        <end position="68"/>
    </location>
</feature>
<dbReference type="Pfam" id="PF00990">
    <property type="entry name" value="GGDEF"/>
    <property type="match status" value="1"/>
</dbReference>
<feature type="transmembrane region" description="Helical" evidence="3">
    <location>
        <begin position="145"/>
        <end position="164"/>
    </location>
</feature>
<accession>A0A094L7Y2</accession>
<dbReference type="NCBIfam" id="TIGR00254">
    <property type="entry name" value="GGDEF"/>
    <property type="match status" value="1"/>
</dbReference>
<keyword evidence="3" id="KW-0472">Membrane</keyword>
<reference evidence="5 6" key="1">
    <citation type="submission" date="2014-06" db="EMBL/GenBank/DDBJ databases">
        <title>The draft genome sequence of Idiomarina salinarum ISL-52.</title>
        <authorList>
            <person name="Du J."/>
            <person name="Shao Z."/>
        </authorList>
    </citation>
    <scope>NUCLEOTIDE SEQUENCE [LARGE SCALE GENOMIC DNA]</scope>
    <source>
        <strain evidence="5 6">ISL-52</strain>
    </source>
</reference>
<evidence type="ECO:0000313" key="5">
    <source>
        <dbReference type="EMBL" id="KFZ30878.1"/>
    </source>
</evidence>
<dbReference type="SMART" id="SM00267">
    <property type="entry name" value="GGDEF"/>
    <property type="match status" value="1"/>
</dbReference>
<dbReference type="GO" id="GO:0052621">
    <property type="term" value="F:diguanylate cyclase activity"/>
    <property type="evidence" value="ECO:0007669"/>
    <property type="project" value="UniProtKB-EC"/>
</dbReference>
<dbReference type="SUPFAM" id="SSF55073">
    <property type="entry name" value="Nucleotide cyclase"/>
    <property type="match status" value="1"/>
</dbReference>
<keyword evidence="6" id="KW-1185">Reference proteome</keyword>
<feature type="transmembrane region" description="Helical" evidence="3">
    <location>
        <begin position="26"/>
        <end position="43"/>
    </location>
</feature>
<feature type="transmembrane region" description="Helical" evidence="3">
    <location>
        <begin position="75"/>
        <end position="93"/>
    </location>
</feature>
<dbReference type="PROSITE" id="PS50887">
    <property type="entry name" value="GGDEF"/>
    <property type="match status" value="1"/>
</dbReference>
<dbReference type="PANTHER" id="PTHR45138">
    <property type="entry name" value="REGULATORY COMPONENTS OF SENSORY TRANSDUCTION SYSTEM"/>
    <property type="match status" value="1"/>
</dbReference>